<comment type="caution">
    <text evidence="2">The sequence shown here is derived from an EMBL/GenBank/DDBJ whole genome shotgun (WGS) entry which is preliminary data.</text>
</comment>
<organism evidence="2 3">
    <name type="scientific">Bacteroides fragilis</name>
    <dbReference type="NCBI Taxonomy" id="817"/>
    <lineage>
        <taxon>Bacteria</taxon>
        <taxon>Pseudomonadati</taxon>
        <taxon>Bacteroidota</taxon>
        <taxon>Bacteroidia</taxon>
        <taxon>Bacteroidales</taxon>
        <taxon>Bacteroidaceae</taxon>
        <taxon>Bacteroides</taxon>
    </lineage>
</organism>
<feature type="domain" description="DUF4906" evidence="1">
    <location>
        <begin position="269"/>
        <end position="352"/>
    </location>
</feature>
<dbReference type="InterPro" id="IPR032594">
    <property type="entry name" value="DUF4906"/>
</dbReference>
<gene>
    <name evidence="2" type="ORF">DW228_24185</name>
</gene>
<dbReference type="Proteomes" id="UP000266644">
    <property type="component" value="Unassembled WGS sequence"/>
</dbReference>
<protein>
    <submittedName>
        <fullName evidence="2">DUF4906 domain-containing protein</fullName>
    </submittedName>
</protein>
<proteinExistence type="predicted"/>
<evidence type="ECO:0000259" key="1">
    <source>
        <dbReference type="Pfam" id="PF16249"/>
    </source>
</evidence>
<dbReference type="RefSeq" id="WP_050550856.1">
    <property type="nucleotide sequence ID" value="NZ_CABJEQ010000004.1"/>
</dbReference>
<sequence length="387" mass="40992">MNDIQTNRTKVGSGMNMDSRTATGLCHNLLLASGFTLVTAFSLAGCGTDGPEASLPVESPVALGLSLRLVFPDALTVDVTRAAPANPTKNGIELTDIRVLQFPGTGAAVTDVKNQQYRSGGTADPWYEEKNSLIEVKTGSTDFNNEDSNFYIIANSGDALTSTDGGALKTTGIGFSDITTEPGILVYGPKPYTKTTGSTKPVEFLAKLCRAYAYVTVNYTPAKGITIASAAIENVPDKIYPIPDAAHPATTYLAATPTIDLSATPSGSFSFYLPENLKGSGTATTEPDKNRPAKGPGGSLGGCTCVVLRGTYNYYPDTAGSEPIDVEYRFYLGLDMIRNYDVERGKHYTLTVNLQGANSSDARVSVTNGNVFAFDDPDNVNNGMDFN</sequence>
<dbReference type="AlphaFoldDB" id="A0A396BJR7"/>
<dbReference type="Pfam" id="PF16249">
    <property type="entry name" value="DUF4906"/>
    <property type="match status" value="1"/>
</dbReference>
<evidence type="ECO:0000313" key="3">
    <source>
        <dbReference type="Proteomes" id="UP000266644"/>
    </source>
</evidence>
<reference evidence="2 3" key="1">
    <citation type="submission" date="2018-08" db="EMBL/GenBank/DDBJ databases">
        <title>A genome reference for cultivated species of the human gut microbiota.</title>
        <authorList>
            <person name="Zou Y."/>
            <person name="Xue W."/>
            <person name="Luo G."/>
        </authorList>
    </citation>
    <scope>NUCLEOTIDE SEQUENCE [LARGE SCALE GENOMIC DNA]</scope>
    <source>
        <strain evidence="2 3">AM18-6</strain>
    </source>
</reference>
<name>A0A396BJR7_BACFG</name>
<dbReference type="EMBL" id="QRJE01000067">
    <property type="protein sequence ID" value="RHH04874.1"/>
    <property type="molecule type" value="Genomic_DNA"/>
</dbReference>
<evidence type="ECO:0000313" key="2">
    <source>
        <dbReference type="EMBL" id="RHH04874.1"/>
    </source>
</evidence>
<accession>A0A396BJR7</accession>